<gene>
    <name evidence="9" type="ORF">BV898_05815</name>
</gene>
<feature type="transmembrane region" description="Helical" evidence="6">
    <location>
        <begin position="979"/>
        <end position="1000"/>
    </location>
</feature>
<evidence type="ECO:0000256" key="7">
    <source>
        <dbReference type="SAM" id="MobiDB-lite"/>
    </source>
</evidence>
<accession>A0A1W0WYH0</accession>
<feature type="compositionally biased region" description="Polar residues" evidence="7">
    <location>
        <begin position="681"/>
        <end position="703"/>
    </location>
</feature>
<feature type="transmembrane region" description="Helical" evidence="6">
    <location>
        <begin position="938"/>
        <end position="958"/>
    </location>
</feature>
<feature type="region of interest" description="Disordered" evidence="7">
    <location>
        <begin position="571"/>
        <end position="591"/>
    </location>
</feature>
<feature type="compositionally biased region" description="Basic residues" evidence="7">
    <location>
        <begin position="325"/>
        <end position="338"/>
    </location>
</feature>
<feature type="region of interest" description="Disordered" evidence="7">
    <location>
        <begin position="435"/>
        <end position="540"/>
    </location>
</feature>
<feature type="transmembrane region" description="Helical" evidence="6">
    <location>
        <begin position="876"/>
        <end position="894"/>
    </location>
</feature>
<organism evidence="9 10">
    <name type="scientific">Hypsibius exemplaris</name>
    <name type="common">Freshwater tardigrade</name>
    <dbReference type="NCBI Taxonomy" id="2072580"/>
    <lineage>
        <taxon>Eukaryota</taxon>
        <taxon>Metazoa</taxon>
        <taxon>Ecdysozoa</taxon>
        <taxon>Tardigrada</taxon>
        <taxon>Eutardigrada</taxon>
        <taxon>Parachela</taxon>
        <taxon>Hypsibioidea</taxon>
        <taxon>Hypsibiidae</taxon>
        <taxon>Hypsibius</taxon>
    </lineage>
</organism>
<proteinExistence type="inferred from homology"/>
<feature type="transmembrane region" description="Helical" evidence="6">
    <location>
        <begin position="1137"/>
        <end position="1157"/>
    </location>
</feature>
<feature type="compositionally biased region" description="Basic and acidic residues" evidence="7">
    <location>
        <begin position="450"/>
        <end position="469"/>
    </location>
</feature>
<feature type="transmembrane region" description="Helical" evidence="6">
    <location>
        <begin position="1063"/>
        <end position="1082"/>
    </location>
</feature>
<dbReference type="GO" id="GO:0016020">
    <property type="term" value="C:membrane"/>
    <property type="evidence" value="ECO:0007669"/>
    <property type="project" value="UniProtKB-SubCell"/>
</dbReference>
<evidence type="ECO:0000313" key="10">
    <source>
        <dbReference type="Proteomes" id="UP000192578"/>
    </source>
</evidence>
<dbReference type="InterPro" id="IPR039797">
    <property type="entry name" value="Pecanex"/>
</dbReference>
<protein>
    <recommendedName>
        <fullName evidence="6">Pecanex-like protein</fullName>
    </recommendedName>
</protein>
<dbReference type="Proteomes" id="UP000192578">
    <property type="component" value="Unassembled WGS sequence"/>
</dbReference>
<evidence type="ECO:0000256" key="2">
    <source>
        <dbReference type="ARBA" id="ARBA00010170"/>
    </source>
</evidence>
<keyword evidence="5 6" id="KW-0472">Membrane</keyword>
<dbReference type="GO" id="GO:0007029">
    <property type="term" value="P:endoplasmic reticulum organization"/>
    <property type="evidence" value="ECO:0007669"/>
    <property type="project" value="TreeGrafter"/>
</dbReference>
<comment type="subcellular location">
    <subcellularLocation>
        <location evidence="1 6">Membrane</location>
        <topology evidence="1 6">Multi-pass membrane protein</topology>
    </subcellularLocation>
</comment>
<keyword evidence="3 6" id="KW-0812">Transmembrane</keyword>
<dbReference type="InterPro" id="IPR007735">
    <property type="entry name" value="Pecanex_C"/>
</dbReference>
<evidence type="ECO:0000256" key="5">
    <source>
        <dbReference type="ARBA" id="ARBA00023136"/>
    </source>
</evidence>
<feature type="compositionally biased region" description="Low complexity" evidence="7">
    <location>
        <begin position="374"/>
        <end position="388"/>
    </location>
</feature>
<feature type="domain" description="Pecanex C-terminal" evidence="8">
    <location>
        <begin position="1656"/>
        <end position="1880"/>
    </location>
</feature>
<evidence type="ECO:0000256" key="3">
    <source>
        <dbReference type="ARBA" id="ARBA00022692"/>
    </source>
</evidence>
<feature type="region of interest" description="Disordered" evidence="7">
    <location>
        <begin position="307"/>
        <end position="402"/>
    </location>
</feature>
<dbReference type="PANTHER" id="PTHR12372:SF7">
    <property type="entry name" value="PROTEIN PECANEX"/>
    <property type="match status" value="1"/>
</dbReference>
<feature type="transmembrane region" description="Helical" evidence="6">
    <location>
        <begin position="1169"/>
        <end position="1185"/>
    </location>
</feature>
<feature type="region of interest" description="Disordered" evidence="7">
    <location>
        <begin position="1914"/>
        <end position="1936"/>
    </location>
</feature>
<dbReference type="EMBL" id="MTYJ01000032">
    <property type="protein sequence ID" value="OQV20264.1"/>
    <property type="molecule type" value="Genomic_DNA"/>
</dbReference>
<comment type="similarity">
    <text evidence="2 6">Belongs to the pecanex family.</text>
</comment>
<keyword evidence="4 6" id="KW-1133">Transmembrane helix</keyword>
<dbReference type="GO" id="GO:0005783">
    <property type="term" value="C:endoplasmic reticulum"/>
    <property type="evidence" value="ECO:0007669"/>
    <property type="project" value="TreeGrafter"/>
</dbReference>
<feature type="compositionally biased region" description="Pro residues" evidence="7">
    <location>
        <begin position="389"/>
        <end position="398"/>
    </location>
</feature>
<evidence type="ECO:0000256" key="4">
    <source>
        <dbReference type="ARBA" id="ARBA00022989"/>
    </source>
</evidence>
<feature type="region of interest" description="Disordered" evidence="7">
    <location>
        <begin position="661"/>
        <end position="707"/>
    </location>
</feature>
<comment type="caution">
    <text evidence="9">The sequence shown here is derived from an EMBL/GenBank/DDBJ whole genome shotgun (WGS) entry which is preliminary data.</text>
</comment>
<dbReference type="PANTHER" id="PTHR12372">
    <property type="entry name" value="PECANEX"/>
    <property type="match status" value="1"/>
</dbReference>
<dbReference type="OrthoDB" id="10037631at2759"/>
<evidence type="ECO:0000256" key="1">
    <source>
        <dbReference type="ARBA" id="ARBA00004141"/>
    </source>
</evidence>
<evidence type="ECO:0000259" key="8">
    <source>
        <dbReference type="Pfam" id="PF05041"/>
    </source>
</evidence>
<feature type="transmembrane region" description="Helical" evidence="6">
    <location>
        <begin position="36"/>
        <end position="53"/>
    </location>
</feature>
<evidence type="ECO:0000256" key="6">
    <source>
        <dbReference type="RuleBase" id="RU367089"/>
    </source>
</evidence>
<sequence>MVSHMADILRRGIWASLTGGWFYDTSLDLLSNVVHLYIWGSLLVAPFILYMLFIPSEVIWGLYCAVLALAFFVIKFGNHMLHRFFDTHESVGGKHGGHPDDKDASSRGSLESLSEHLAAFSDPDVLADWRKLHPRTRRHDTRNPTTSSANEEGIPLRQLNFASTSTGGGGDSAGPELPPRQRRADSPFPMRNSPPNVEDNQETVRLMSAADEAVEEPSDSPVFLSDRPETINFQAEIHVLQPALDGAAKEIAGSEAVVADEDDDEDASQFADNAPALPEKLAHDTSDSEVYDKFVLNAAGASVAESAHSPAAHHLSVDNIENRSTTKHSKRKRLKTVRRNQLDTSADNSVTSVLHQPTSSMETILSTFKPFPRSSNSSEASTSQQQLPIPEPKAPPSPKGLRRVRSEFYTPTSMQSSETSLEFVKSVSAISPSVVTVDSSSNAKSTGAGDKTHSEPNLENWEHQRRACDDPLGVNRGRDSPETELVAVPDPDIEPPQAPRQRTVLRARRNLLPRERGARDAVSSSDSQRPSTSRQPPFGAFIVPAEEPSHWTTEDETTHIALHPDPESAHRRLLEASSSAQARESAEALSRTERTIRGSILLRRERENRALLRLDPPDPRARLESLTNSRGVMRTLQSWLAGAPPLPSHLTDDVPEGSWPLQLLERPLTSRTSVDEETGLNRYSPQESTVSIENHPTSQSDSSRPFDHHLTHHQRVLLRAPRSRFSGGLTSNPLWQGDDAIQEYPVSSERALAEAAELERRREMWQLLPETSPRPLTPPPSTSRAAVEASLLRAFNSGADDRSESVWEYRLGPKSWKELFSEDSLTRNHPRVRFQRPLYKLSICPWFKQPREINLHLDRLTLTALFDRTRTVLDCVVGIILAVAVGAMGAVLLSRSYVFDLWAFLLCFVMAGCQYSLLKSVQPDAASPTHGFNRIAVYSRAVYFCLIASLILLMDHLATGTGPIKLFGVTIFTASSFMLLRDLLIGVLLCFPVIFAYGLFPQVNTFLTYLLEQLDIHVFGGTGTCGLISALCVLLRNCFAVVALHGICYAAVEEREKKAAKDFNLAFSLFSSLLIASAYHMSRLSTDAAVLWSVMRRIFKKGDCQPWGPDDVDRTRGDSDVVQERIENTVYNRLRSDIIICPIFVVVYFGLHGTTLFGINSGAINLKEVLVGVAVALGFILSYVVPKLRAQMPWLCFSKPLVTSYRPGSSFLLDNTAPRLTVIEKIFVWLRILERNILYPCILLGMLTSDSAVVSQKFGPHLASVLLTIAGLKFLKLAFRDAENQYLVLAFTFLFFRFDFAHRTEGFLLDYWLVSIFYYKLREWLIKWKFVLTYVAPWQITWGSAFHAFAQPFSIPHSGMLLVQTVFSTLISSPLNPFLGSAIFLTSYPRPIKFWEKNYKTRRLDHSNTRLDAQLDGNSGNDDNNLNSIFYEHLTHSLQKSLCGDILMGKWGNVMDGDFFILASDYLNCLVHIVEIGNGLVTFQVRGLEFRGTYCQQREVEAITENVDENRGFCCCEPGHIPQMLSLNAAFSQRWLAWQVYAGRYVVQGYSVSDNNASTMFQIYDLRRVLVTFYIKTIIHYLIRHQKLPQWLTYAEKELTAVHNPEYYDLDTLFMPNIDVDFDFRYHGISRHSFYQTMRGWIEHCVANSEFREMDVSETSSFVTLAFAMSICGRRVLGAAAQLSLHSVDWFLHGLHALFKGDFRINCPRDEWVFVDMDLLHKIVAPAIRMALKLHQDHFTSPEEYERSDALFDAIVGHETNMVICHEGDPKWRNAVLANTPSLLALRHVVDDNRDEYKVIMLNIRNLDFRLIKVNKECVRGFWSGQLQELIYFRNRNPERGSIQNAKQALRNMINSSCDQPIGYPIYVSPLTTSYADTHENLSNAVGGPLTWDAIRNAARETWEDVRDRCYASCSGSSGAEPRVVRPRDPPVVVSYNPQSVRPVEISTTHRSEAQS</sequence>
<reference evidence="10" key="1">
    <citation type="submission" date="2017-01" db="EMBL/GenBank/DDBJ databases">
        <title>Comparative genomics of anhydrobiosis in the tardigrade Hypsibius dujardini.</title>
        <authorList>
            <person name="Yoshida Y."/>
            <person name="Koutsovoulos G."/>
            <person name="Laetsch D."/>
            <person name="Stevens L."/>
            <person name="Kumar S."/>
            <person name="Horikawa D."/>
            <person name="Ishino K."/>
            <person name="Komine S."/>
            <person name="Tomita M."/>
            <person name="Blaxter M."/>
            <person name="Arakawa K."/>
        </authorList>
    </citation>
    <scope>NUCLEOTIDE SEQUENCE [LARGE SCALE GENOMIC DNA]</scope>
    <source>
        <strain evidence="10">Z151</strain>
    </source>
</reference>
<feature type="compositionally biased region" description="Polar residues" evidence="7">
    <location>
        <begin position="435"/>
        <end position="445"/>
    </location>
</feature>
<evidence type="ECO:0000313" key="9">
    <source>
        <dbReference type="EMBL" id="OQV20264.1"/>
    </source>
</evidence>
<keyword evidence="10" id="KW-1185">Reference proteome</keyword>
<feature type="region of interest" description="Disordered" evidence="7">
    <location>
        <begin position="133"/>
        <end position="201"/>
    </location>
</feature>
<feature type="compositionally biased region" description="Low complexity" evidence="7">
    <location>
        <begin position="523"/>
        <end position="537"/>
    </location>
</feature>
<dbReference type="Pfam" id="PF05041">
    <property type="entry name" value="Pecanex_C"/>
    <property type="match status" value="1"/>
</dbReference>
<name>A0A1W0WYH0_HYPEX</name>
<feature type="compositionally biased region" description="Polar residues" evidence="7">
    <location>
        <begin position="342"/>
        <end position="366"/>
    </location>
</feature>
<feature type="transmembrane region" description="Helical" evidence="6">
    <location>
        <begin position="60"/>
        <end position="77"/>
    </location>
</feature>
<feature type="transmembrane region" description="Helical" evidence="6">
    <location>
        <begin position="901"/>
        <end position="918"/>
    </location>
</feature>